<protein>
    <submittedName>
        <fullName evidence="2">Uncharacterized protein</fullName>
    </submittedName>
</protein>
<keyword evidence="1" id="KW-0732">Signal</keyword>
<feature type="chain" id="PRO_5046104674" evidence="1">
    <location>
        <begin position="25"/>
        <end position="116"/>
    </location>
</feature>
<evidence type="ECO:0000313" key="2">
    <source>
        <dbReference type="EMBL" id="GAA0573669.1"/>
    </source>
</evidence>
<comment type="caution">
    <text evidence="2">The sequence shown here is derived from an EMBL/GenBank/DDBJ whole genome shotgun (WGS) entry which is preliminary data.</text>
</comment>
<evidence type="ECO:0000256" key="1">
    <source>
        <dbReference type="SAM" id="SignalP"/>
    </source>
</evidence>
<reference evidence="2 3" key="1">
    <citation type="journal article" date="2019" name="Int. J. Syst. Evol. Microbiol.">
        <title>The Global Catalogue of Microorganisms (GCM) 10K type strain sequencing project: providing services to taxonomists for standard genome sequencing and annotation.</title>
        <authorList>
            <consortium name="The Broad Institute Genomics Platform"/>
            <consortium name="The Broad Institute Genome Sequencing Center for Infectious Disease"/>
            <person name="Wu L."/>
            <person name="Ma J."/>
        </authorList>
    </citation>
    <scope>NUCLEOTIDE SEQUENCE [LARGE SCALE GENOMIC DNA]</scope>
    <source>
        <strain evidence="2 3">JCM 9933</strain>
    </source>
</reference>
<feature type="signal peptide" evidence="1">
    <location>
        <begin position="1"/>
        <end position="24"/>
    </location>
</feature>
<dbReference type="RefSeq" id="WP_343894100.1">
    <property type="nucleotide sequence ID" value="NZ_BAAAFZ010000008.1"/>
</dbReference>
<evidence type="ECO:0000313" key="3">
    <source>
        <dbReference type="Proteomes" id="UP001501588"/>
    </source>
</evidence>
<dbReference type="Proteomes" id="UP001501588">
    <property type="component" value="Unassembled WGS sequence"/>
</dbReference>
<sequence>MTRTITFAFAGLALAASAIGPAAAQPRLEQTGDGYSLIHDGAWSGEAAGGRAGRLVGGGEEAAVLYTGPDTARAGSLATLSGGGDNTTITYGEPASAVGLAGGASGGSARGGAGRG</sequence>
<keyword evidence="3" id="KW-1185">Reference proteome</keyword>
<gene>
    <name evidence="2" type="ORF">GCM10009416_10440</name>
</gene>
<organism evidence="2 3">
    <name type="scientific">Craurococcus roseus</name>
    <dbReference type="NCBI Taxonomy" id="77585"/>
    <lineage>
        <taxon>Bacteria</taxon>
        <taxon>Pseudomonadati</taxon>
        <taxon>Pseudomonadota</taxon>
        <taxon>Alphaproteobacteria</taxon>
        <taxon>Acetobacterales</taxon>
        <taxon>Acetobacteraceae</taxon>
        <taxon>Craurococcus</taxon>
    </lineage>
</organism>
<accession>A0ABN1EU35</accession>
<proteinExistence type="predicted"/>
<dbReference type="EMBL" id="BAAAFZ010000008">
    <property type="protein sequence ID" value="GAA0573669.1"/>
    <property type="molecule type" value="Genomic_DNA"/>
</dbReference>
<name>A0ABN1EU35_9PROT</name>